<dbReference type="EMBL" id="KL197710">
    <property type="protein sequence ID" value="KDQ63462.1"/>
    <property type="molecule type" value="Genomic_DNA"/>
</dbReference>
<name>A0A067QIZ7_9AGAM</name>
<dbReference type="PANTHER" id="PTHR37487">
    <property type="entry name" value="CHROMOSOME 1, WHOLE GENOME SHOTGUN SEQUENCE"/>
    <property type="match status" value="1"/>
</dbReference>
<evidence type="ECO:0000256" key="2">
    <source>
        <dbReference type="SAM" id="Phobius"/>
    </source>
</evidence>
<evidence type="ECO:0000256" key="1">
    <source>
        <dbReference type="SAM" id="MobiDB-lite"/>
    </source>
</evidence>
<feature type="region of interest" description="Disordered" evidence="1">
    <location>
        <begin position="491"/>
        <end position="657"/>
    </location>
</feature>
<feature type="compositionally biased region" description="Low complexity" evidence="1">
    <location>
        <begin position="216"/>
        <end position="247"/>
    </location>
</feature>
<feature type="compositionally biased region" description="Polar residues" evidence="1">
    <location>
        <begin position="559"/>
        <end position="569"/>
    </location>
</feature>
<sequence length="657" mass="69252">MHLALFYFVTLLGFSSSLVRAFTFTFGTPAQCNSLSLSWTGGQAPFQLLLIPVFGTPRNISIPATAFSNGRGTFETPLPFAKGQQFMITMSDATGFGSGGVTKVLTAGPSQGANCATTDPGVAFQFQLNDALQQCRPFTFSAYTGAVQPVTIYGLIPGGESFVLNPPEGPVSFAWPANVAAGTSILFAMVDAQGRQGGSSDVRLVGLSNDATCLNTNSPSSVPNPPAVSTSATASASRTAAPKSTTAKVPAASQTSGAPVPSKSTGSAGVIIGLVIGGLIGVAAVGSLGWFYWQKRRNNNSPFDLRNSHPLGSVVDLGGAPPPIAPYPYTPPSAPPPSARPFTASHPYGTQRTYDNDSTATYPTSPSTRYEPTPYMTGSSQQSHTQPPPSVYAASSVNDVSPYGSDATQSLQPQAQAPSLYRAPSVNEANPFGSGAVQSSQPQTYSTRPASSVQGDQIDNRNSVSVTSSGRSKASQAGLRHETISRFIVHTDAEEIEPDENGVVELPPQYSERRGPVSVVVTPPEGTDVAGPSMPPTSSYRPTPPSQGQAPTPYHTPHAQYQNPSSQYESPAGQYQPAQSQYQPSNSQYQPQYPSPPSQYRPPPAQYQTTPSPYYPTYSQSSYPAQQATRYEPPSALYKQSSDYERPPPPPGLYSDS</sequence>
<feature type="compositionally biased region" description="Pro residues" evidence="1">
    <location>
        <begin position="647"/>
        <end position="657"/>
    </location>
</feature>
<feature type="compositionally biased region" description="Low complexity" evidence="1">
    <location>
        <begin position="606"/>
        <end position="629"/>
    </location>
</feature>
<keyword evidence="3" id="KW-0732">Signal</keyword>
<accession>A0A067QIZ7</accession>
<feature type="compositionally biased region" description="Pro residues" evidence="1">
    <location>
        <begin position="593"/>
        <end position="605"/>
    </location>
</feature>
<dbReference type="InParanoid" id="A0A067QIZ7"/>
<keyword evidence="2" id="KW-0472">Membrane</keyword>
<proteinExistence type="predicted"/>
<dbReference type="Proteomes" id="UP000027265">
    <property type="component" value="Unassembled WGS sequence"/>
</dbReference>
<evidence type="ECO:0000256" key="3">
    <source>
        <dbReference type="SAM" id="SignalP"/>
    </source>
</evidence>
<protein>
    <recommendedName>
        <fullName evidence="6">Mid2 domain-containing protein</fullName>
    </recommendedName>
</protein>
<dbReference type="HOGENOM" id="CLU_033085_1_0_1"/>
<dbReference type="AlphaFoldDB" id="A0A067QIZ7"/>
<feature type="compositionally biased region" description="Pro residues" evidence="1">
    <location>
        <begin position="325"/>
        <end position="339"/>
    </location>
</feature>
<feature type="compositionally biased region" description="Polar residues" evidence="1">
    <location>
        <begin position="348"/>
        <end position="370"/>
    </location>
</feature>
<feature type="chain" id="PRO_5001648089" description="Mid2 domain-containing protein" evidence="3">
    <location>
        <begin position="22"/>
        <end position="657"/>
    </location>
</feature>
<keyword evidence="5" id="KW-1185">Reference proteome</keyword>
<feature type="compositionally biased region" description="Polar residues" evidence="1">
    <location>
        <begin position="406"/>
        <end position="417"/>
    </location>
</feature>
<keyword evidence="2" id="KW-1133">Transmembrane helix</keyword>
<feature type="compositionally biased region" description="Low complexity" evidence="1">
    <location>
        <begin position="570"/>
        <end position="592"/>
    </location>
</feature>
<dbReference type="OrthoDB" id="2591431at2759"/>
<evidence type="ECO:0000313" key="4">
    <source>
        <dbReference type="EMBL" id="KDQ63462.1"/>
    </source>
</evidence>
<organism evidence="4 5">
    <name type="scientific">Jaapia argillacea MUCL 33604</name>
    <dbReference type="NCBI Taxonomy" id="933084"/>
    <lineage>
        <taxon>Eukaryota</taxon>
        <taxon>Fungi</taxon>
        <taxon>Dikarya</taxon>
        <taxon>Basidiomycota</taxon>
        <taxon>Agaricomycotina</taxon>
        <taxon>Agaricomycetes</taxon>
        <taxon>Agaricomycetidae</taxon>
        <taxon>Jaapiales</taxon>
        <taxon>Jaapiaceae</taxon>
        <taxon>Jaapia</taxon>
    </lineage>
</organism>
<gene>
    <name evidence="4" type="ORF">JAAARDRAFT_189038</name>
</gene>
<feature type="signal peptide" evidence="3">
    <location>
        <begin position="1"/>
        <end position="21"/>
    </location>
</feature>
<feature type="transmembrane region" description="Helical" evidence="2">
    <location>
        <begin position="270"/>
        <end position="293"/>
    </location>
</feature>
<feature type="region of interest" description="Disordered" evidence="1">
    <location>
        <begin position="216"/>
        <end position="264"/>
    </location>
</feature>
<feature type="region of interest" description="Disordered" evidence="1">
    <location>
        <begin position="325"/>
        <end position="479"/>
    </location>
</feature>
<evidence type="ECO:0000313" key="5">
    <source>
        <dbReference type="Proteomes" id="UP000027265"/>
    </source>
</evidence>
<evidence type="ECO:0008006" key="6">
    <source>
        <dbReference type="Google" id="ProtNLM"/>
    </source>
</evidence>
<dbReference type="STRING" id="933084.A0A067QIZ7"/>
<feature type="compositionally biased region" description="Polar residues" evidence="1">
    <location>
        <begin position="252"/>
        <end position="264"/>
    </location>
</feature>
<keyword evidence="2" id="KW-0812">Transmembrane</keyword>
<dbReference type="PANTHER" id="PTHR37487:SF3">
    <property type="entry name" value="CLEAVAGE_POLYADENYLATION SPECIFICITY FACTOR A SUBUNIT N-TERMINAL DOMAIN-CONTAINING PROTEIN"/>
    <property type="match status" value="1"/>
</dbReference>
<feature type="compositionally biased region" description="Polar residues" evidence="1">
    <location>
        <begin position="436"/>
        <end position="475"/>
    </location>
</feature>
<reference evidence="5" key="1">
    <citation type="journal article" date="2014" name="Proc. Natl. Acad. Sci. U.S.A.">
        <title>Extensive sampling of basidiomycete genomes demonstrates inadequacy of the white-rot/brown-rot paradigm for wood decay fungi.</title>
        <authorList>
            <person name="Riley R."/>
            <person name="Salamov A.A."/>
            <person name="Brown D.W."/>
            <person name="Nagy L.G."/>
            <person name="Floudas D."/>
            <person name="Held B.W."/>
            <person name="Levasseur A."/>
            <person name="Lombard V."/>
            <person name="Morin E."/>
            <person name="Otillar R."/>
            <person name="Lindquist E.A."/>
            <person name="Sun H."/>
            <person name="LaButti K.M."/>
            <person name="Schmutz J."/>
            <person name="Jabbour D."/>
            <person name="Luo H."/>
            <person name="Baker S.E."/>
            <person name="Pisabarro A.G."/>
            <person name="Walton J.D."/>
            <person name="Blanchette R.A."/>
            <person name="Henrissat B."/>
            <person name="Martin F."/>
            <person name="Cullen D."/>
            <person name="Hibbett D.S."/>
            <person name="Grigoriev I.V."/>
        </authorList>
    </citation>
    <scope>NUCLEOTIDE SEQUENCE [LARGE SCALE GENOMIC DNA]</scope>
    <source>
        <strain evidence="5">MUCL 33604</strain>
    </source>
</reference>